<dbReference type="SUPFAM" id="SSF88697">
    <property type="entry name" value="PUA domain-like"/>
    <property type="match status" value="1"/>
</dbReference>
<dbReference type="InterPro" id="IPR015947">
    <property type="entry name" value="PUA-like_sf"/>
</dbReference>
<comment type="caution">
    <text evidence="8">Lacks conserved residue(s) required for the propagation of feature annotation.</text>
</comment>
<evidence type="ECO:0000313" key="10">
    <source>
        <dbReference type="EMBL" id="NGO39333.1"/>
    </source>
</evidence>
<comment type="subcellular location">
    <subcellularLocation>
        <location evidence="8">Cytoplasm</location>
    </subcellularLocation>
</comment>
<sequence length="358" mass="39141">MQREQLKNVTRLVVKLGTGVLTDSRRQPDPAQMEQLVAQIAAQRKAGREVLLVTSGAVGAGMGALGYDRRPTELSELQACAAVGQSRLMAMYEQLFAAHGLVVAQVLLTHEDLEHHDRHLNARNTLVTLLRHGVVPIINENDAVSFAEIKFGDNDRLSALVTALLPADLLVILTTVDGLIENFGKADPRTIPVVEKIDAALERIARGTQSPTSVGGMTSKLQAAKIVMRSGIPMVIASGRKKHVLERILSGEPEGTLFVPAPTRLRGRKRWIAFFHHPRGTLYVDEGARTALRERGKSLLPPGIARCEGDFEAGDVVRICDLDGTEFARGIASFSAEQIRYRQLRGVEVVHRDNLVIL</sequence>
<keyword evidence="5 8" id="KW-0547">Nucleotide-binding</keyword>
<dbReference type="InterPro" id="IPR041739">
    <property type="entry name" value="G5K_ProB"/>
</dbReference>
<dbReference type="PANTHER" id="PTHR43654:SF1">
    <property type="entry name" value="ISOPENTENYL PHOSPHATE KINASE"/>
    <property type="match status" value="1"/>
</dbReference>
<dbReference type="SMART" id="SM00359">
    <property type="entry name" value="PUA"/>
    <property type="match status" value="1"/>
</dbReference>
<keyword evidence="3 8" id="KW-0641">Proline biosynthesis</keyword>
<dbReference type="InterPro" id="IPR001057">
    <property type="entry name" value="Glu/AcGlu_kinase"/>
</dbReference>
<dbReference type="AlphaFoldDB" id="A0A6M1RNT7"/>
<evidence type="ECO:0000256" key="1">
    <source>
        <dbReference type="ARBA" id="ARBA00022490"/>
    </source>
</evidence>
<comment type="similarity">
    <text evidence="8">Belongs to the glutamate 5-kinase family.</text>
</comment>
<organism evidence="10 11">
    <name type="scientific">Limisphaera ngatamarikiensis</name>
    <dbReference type="NCBI Taxonomy" id="1324935"/>
    <lineage>
        <taxon>Bacteria</taxon>
        <taxon>Pseudomonadati</taxon>
        <taxon>Verrucomicrobiota</taxon>
        <taxon>Verrucomicrobiia</taxon>
        <taxon>Limisphaerales</taxon>
        <taxon>Limisphaeraceae</taxon>
        <taxon>Limisphaera</taxon>
    </lineage>
</organism>
<feature type="binding site" evidence="8">
    <location>
        <position position="15"/>
    </location>
    <ligand>
        <name>ATP</name>
        <dbReference type="ChEBI" id="CHEBI:30616"/>
    </ligand>
</feature>
<protein>
    <recommendedName>
        <fullName evidence="8">Glutamate 5-kinase</fullName>
        <ecNumber evidence="8">2.7.2.11</ecNumber>
    </recommendedName>
    <alternativeName>
        <fullName evidence="8">Gamma-glutamyl kinase</fullName>
        <shortName evidence="8">GK</shortName>
    </alternativeName>
</protein>
<dbReference type="PROSITE" id="PS00902">
    <property type="entry name" value="GLUTAMATE_5_KINASE"/>
    <property type="match status" value="1"/>
</dbReference>
<dbReference type="GO" id="GO:0005524">
    <property type="term" value="F:ATP binding"/>
    <property type="evidence" value="ECO:0007669"/>
    <property type="project" value="UniProtKB-KW"/>
</dbReference>
<dbReference type="GO" id="GO:0004349">
    <property type="term" value="F:glutamate 5-kinase activity"/>
    <property type="evidence" value="ECO:0007669"/>
    <property type="project" value="UniProtKB-UniRule"/>
</dbReference>
<keyword evidence="2 8" id="KW-0028">Amino-acid biosynthesis</keyword>
<evidence type="ECO:0000256" key="8">
    <source>
        <dbReference type="HAMAP-Rule" id="MF_00456"/>
    </source>
</evidence>
<dbReference type="InterPro" id="IPR005715">
    <property type="entry name" value="Glu_5kinase/COase_Synthase"/>
</dbReference>
<dbReference type="RefSeq" id="WP_165107291.1">
    <property type="nucleotide sequence ID" value="NZ_JAAKYA010000052.1"/>
</dbReference>
<keyword evidence="1 8" id="KW-0963">Cytoplasm</keyword>
<name>A0A6M1RNT7_9BACT</name>
<comment type="caution">
    <text evidence="10">The sequence shown here is derived from an EMBL/GenBank/DDBJ whole genome shotgun (WGS) entry which is preliminary data.</text>
</comment>
<evidence type="ECO:0000313" key="11">
    <source>
        <dbReference type="Proteomes" id="UP000477311"/>
    </source>
</evidence>
<keyword evidence="4 8" id="KW-0808">Transferase</keyword>
<dbReference type="InterPro" id="IPR001048">
    <property type="entry name" value="Asp/Glu/Uridylate_kinase"/>
</dbReference>
<feature type="binding site" evidence="8">
    <location>
        <position position="142"/>
    </location>
    <ligand>
        <name>substrate</name>
    </ligand>
</feature>
<dbReference type="EC" id="2.7.2.11" evidence="8"/>
<evidence type="ECO:0000256" key="2">
    <source>
        <dbReference type="ARBA" id="ARBA00022605"/>
    </source>
</evidence>
<dbReference type="SUPFAM" id="SSF53633">
    <property type="entry name" value="Carbamate kinase-like"/>
    <property type="match status" value="1"/>
</dbReference>
<dbReference type="HAMAP" id="MF_00456">
    <property type="entry name" value="ProB"/>
    <property type="match status" value="1"/>
</dbReference>
<evidence type="ECO:0000256" key="5">
    <source>
        <dbReference type="ARBA" id="ARBA00022741"/>
    </source>
</evidence>
<dbReference type="Gene3D" id="2.30.130.10">
    <property type="entry name" value="PUA domain"/>
    <property type="match status" value="1"/>
</dbReference>
<evidence type="ECO:0000256" key="7">
    <source>
        <dbReference type="ARBA" id="ARBA00022840"/>
    </source>
</evidence>
<dbReference type="PANTHER" id="PTHR43654">
    <property type="entry name" value="GLUTAMATE 5-KINASE"/>
    <property type="match status" value="1"/>
</dbReference>
<dbReference type="NCBIfam" id="TIGR01027">
    <property type="entry name" value="proB"/>
    <property type="match status" value="1"/>
</dbReference>
<dbReference type="GO" id="GO:0005829">
    <property type="term" value="C:cytosol"/>
    <property type="evidence" value="ECO:0007669"/>
    <property type="project" value="TreeGrafter"/>
</dbReference>
<feature type="binding site" evidence="8">
    <location>
        <position position="55"/>
    </location>
    <ligand>
        <name>substrate</name>
    </ligand>
</feature>
<dbReference type="InterPro" id="IPR011529">
    <property type="entry name" value="Glu_5kinase"/>
</dbReference>
<keyword evidence="6 8" id="KW-0418">Kinase</keyword>
<dbReference type="InterPro" id="IPR036393">
    <property type="entry name" value="AceGlu_kinase-like_sf"/>
</dbReference>
<comment type="catalytic activity">
    <reaction evidence="8">
        <text>L-glutamate + ATP = L-glutamyl 5-phosphate + ADP</text>
        <dbReference type="Rhea" id="RHEA:14877"/>
        <dbReference type="ChEBI" id="CHEBI:29985"/>
        <dbReference type="ChEBI" id="CHEBI:30616"/>
        <dbReference type="ChEBI" id="CHEBI:58274"/>
        <dbReference type="ChEBI" id="CHEBI:456216"/>
        <dbReference type="EC" id="2.7.2.11"/>
    </reaction>
</comment>
<dbReference type="FunFam" id="3.40.1160.10:FF:000018">
    <property type="entry name" value="Glutamate 5-kinase"/>
    <property type="match status" value="1"/>
</dbReference>
<feature type="domain" description="PUA" evidence="9">
    <location>
        <begin position="280"/>
        <end position="356"/>
    </location>
</feature>
<keyword evidence="7 8" id="KW-0067">ATP-binding</keyword>
<accession>A0A6M1RNT7</accession>
<evidence type="ECO:0000256" key="4">
    <source>
        <dbReference type="ARBA" id="ARBA00022679"/>
    </source>
</evidence>
<gene>
    <name evidence="8 10" type="primary">proB</name>
    <name evidence="10" type="ORF">G4L39_07960</name>
</gene>
<feature type="binding site" evidence="8">
    <location>
        <position position="154"/>
    </location>
    <ligand>
        <name>substrate</name>
    </ligand>
</feature>
<dbReference type="CDD" id="cd04242">
    <property type="entry name" value="AAK_G5K_ProB"/>
    <property type="match status" value="1"/>
</dbReference>
<dbReference type="UniPathway" id="UPA00098">
    <property type="reaction ID" value="UER00359"/>
</dbReference>
<dbReference type="GO" id="GO:0003723">
    <property type="term" value="F:RNA binding"/>
    <property type="evidence" value="ECO:0007669"/>
    <property type="project" value="InterPro"/>
</dbReference>
<dbReference type="GO" id="GO:0055129">
    <property type="term" value="P:L-proline biosynthetic process"/>
    <property type="evidence" value="ECO:0007669"/>
    <property type="project" value="UniProtKB-UniRule"/>
</dbReference>
<reference evidence="10 11" key="1">
    <citation type="submission" date="2020-02" db="EMBL/GenBank/DDBJ databases">
        <title>Draft genome sequence of Limisphaera ngatamarikiensis NGM72.4T, a thermophilic Verrucomicrobia grouped in subdivision 3.</title>
        <authorList>
            <person name="Carere C.R."/>
            <person name="Steen J."/>
            <person name="Hugenholtz P."/>
            <person name="Stott M.B."/>
        </authorList>
    </citation>
    <scope>NUCLEOTIDE SEQUENCE [LARGE SCALE GENOMIC DNA]</scope>
    <source>
        <strain evidence="10 11">NGM72.4</strain>
    </source>
</reference>
<dbReference type="Gene3D" id="3.40.1160.10">
    <property type="entry name" value="Acetylglutamate kinase-like"/>
    <property type="match status" value="1"/>
</dbReference>
<comment type="pathway">
    <text evidence="8">Amino-acid biosynthesis; L-proline biosynthesis; L-glutamate 5-semialdehyde from L-glutamate: step 1/2.</text>
</comment>
<keyword evidence="11" id="KW-1185">Reference proteome</keyword>
<dbReference type="Pfam" id="PF01472">
    <property type="entry name" value="PUA"/>
    <property type="match status" value="1"/>
</dbReference>
<proteinExistence type="inferred from homology"/>
<dbReference type="InterPro" id="IPR019797">
    <property type="entry name" value="Glutamate_5-kinase_CS"/>
</dbReference>
<evidence type="ECO:0000256" key="3">
    <source>
        <dbReference type="ARBA" id="ARBA00022650"/>
    </source>
</evidence>
<dbReference type="InterPro" id="IPR002478">
    <property type="entry name" value="PUA"/>
</dbReference>
<comment type="function">
    <text evidence="8">Catalyzes the transfer of a phosphate group to glutamate to form L-glutamate 5-phosphate.</text>
</comment>
<dbReference type="PIRSF" id="PIRSF000729">
    <property type="entry name" value="GK"/>
    <property type="match status" value="1"/>
</dbReference>
<dbReference type="Pfam" id="PF00696">
    <property type="entry name" value="AA_kinase"/>
    <property type="match status" value="1"/>
</dbReference>
<dbReference type="InterPro" id="IPR036974">
    <property type="entry name" value="PUA_sf"/>
</dbReference>
<dbReference type="PROSITE" id="PS50890">
    <property type="entry name" value="PUA"/>
    <property type="match status" value="1"/>
</dbReference>
<dbReference type="CDD" id="cd21157">
    <property type="entry name" value="PUA_G5K"/>
    <property type="match status" value="1"/>
</dbReference>
<evidence type="ECO:0000259" key="9">
    <source>
        <dbReference type="SMART" id="SM00359"/>
    </source>
</evidence>
<dbReference type="EMBL" id="JAAKYA010000052">
    <property type="protein sequence ID" value="NGO39333.1"/>
    <property type="molecule type" value="Genomic_DNA"/>
</dbReference>
<evidence type="ECO:0000256" key="6">
    <source>
        <dbReference type="ARBA" id="ARBA00022777"/>
    </source>
</evidence>
<dbReference type="Proteomes" id="UP000477311">
    <property type="component" value="Unassembled WGS sequence"/>
</dbReference>
<dbReference type="PRINTS" id="PR00474">
    <property type="entry name" value="GLU5KINASE"/>
</dbReference>